<reference evidence="3" key="1">
    <citation type="submission" date="2002-07" db="EMBL/GenBank/DDBJ databases">
        <title>Oryza sativa nipponbare(GA3) genomic DNA, chromosome 8, BAC clone:B1099H05.</title>
        <authorList>
            <person name="Sasaki T."/>
            <person name="Matsumoto T."/>
            <person name="Katayose Y."/>
        </authorList>
    </citation>
    <scope>NUCLEOTIDE SEQUENCE</scope>
</reference>
<feature type="region of interest" description="Disordered" evidence="1">
    <location>
        <begin position="1"/>
        <end position="20"/>
    </location>
</feature>
<evidence type="ECO:0000313" key="2">
    <source>
        <dbReference type="EMBL" id="BAD05747.1"/>
    </source>
</evidence>
<evidence type="ECO:0000313" key="3">
    <source>
        <dbReference type="EMBL" id="BAD05786.1"/>
    </source>
</evidence>
<dbReference type="Proteomes" id="UP000000763">
    <property type="component" value="Chromosome 8"/>
</dbReference>
<reference evidence="4" key="3">
    <citation type="journal article" date="2005" name="Nature">
        <title>The map-based sequence of the rice genome.</title>
        <authorList>
            <consortium name="International rice genome sequencing project (IRGSP)"/>
            <person name="Matsumoto T."/>
            <person name="Wu J."/>
            <person name="Kanamori H."/>
            <person name="Katayose Y."/>
            <person name="Fujisawa M."/>
            <person name="Namiki N."/>
            <person name="Mizuno H."/>
            <person name="Yamamoto K."/>
            <person name="Antonio B.A."/>
            <person name="Baba T."/>
            <person name="Sakata K."/>
            <person name="Nagamura Y."/>
            <person name="Aoki H."/>
            <person name="Arikawa K."/>
            <person name="Arita K."/>
            <person name="Bito T."/>
            <person name="Chiden Y."/>
            <person name="Fujitsuka N."/>
            <person name="Fukunaka R."/>
            <person name="Hamada M."/>
            <person name="Harada C."/>
            <person name="Hayashi A."/>
            <person name="Hijishita S."/>
            <person name="Honda M."/>
            <person name="Hosokawa S."/>
            <person name="Ichikawa Y."/>
            <person name="Idonuma A."/>
            <person name="Iijima M."/>
            <person name="Ikeda M."/>
            <person name="Ikeno M."/>
            <person name="Ito K."/>
            <person name="Ito S."/>
            <person name="Ito T."/>
            <person name="Ito Y."/>
            <person name="Ito Y."/>
            <person name="Iwabuchi A."/>
            <person name="Kamiya K."/>
            <person name="Karasawa W."/>
            <person name="Kurita K."/>
            <person name="Katagiri S."/>
            <person name="Kikuta A."/>
            <person name="Kobayashi H."/>
            <person name="Kobayashi N."/>
            <person name="Machita K."/>
            <person name="Maehara T."/>
            <person name="Masukawa M."/>
            <person name="Mizubayashi T."/>
            <person name="Mukai Y."/>
            <person name="Nagasaki H."/>
            <person name="Nagata Y."/>
            <person name="Naito S."/>
            <person name="Nakashima M."/>
            <person name="Nakama Y."/>
            <person name="Nakamichi Y."/>
            <person name="Nakamura M."/>
            <person name="Meguro A."/>
            <person name="Negishi M."/>
            <person name="Ohta I."/>
            <person name="Ohta T."/>
            <person name="Okamoto M."/>
            <person name="Ono N."/>
            <person name="Saji S."/>
            <person name="Sakaguchi M."/>
            <person name="Sakai K."/>
            <person name="Shibata M."/>
            <person name="Shimokawa T."/>
            <person name="Song J."/>
            <person name="Takazaki Y."/>
            <person name="Terasawa K."/>
            <person name="Tsugane M."/>
            <person name="Tsuji K."/>
            <person name="Ueda S."/>
            <person name="Waki K."/>
            <person name="Yamagata H."/>
            <person name="Yamamoto M."/>
            <person name="Yamamoto S."/>
            <person name="Yamane H."/>
            <person name="Yoshiki S."/>
            <person name="Yoshihara R."/>
            <person name="Yukawa K."/>
            <person name="Zhong H."/>
            <person name="Yano M."/>
            <person name="Yuan Q."/>
            <person name="Ouyang S."/>
            <person name="Liu J."/>
            <person name="Jones K.M."/>
            <person name="Gansberger K."/>
            <person name="Moffat K."/>
            <person name="Hill J."/>
            <person name="Bera J."/>
            <person name="Fadrosh D."/>
            <person name="Jin S."/>
            <person name="Johri S."/>
            <person name="Kim M."/>
            <person name="Overton L."/>
            <person name="Reardon M."/>
            <person name="Tsitrin T."/>
            <person name="Vuong H."/>
            <person name="Weaver B."/>
            <person name="Ciecko A."/>
            <person name="Tallon L."/>
            <person name="Jackson J."/>
            <person name="Pai G."/>
            <person name="Aken S.V."/>
            <person name="Utterback T."/>
            <person name="Reidmuller S."/>
            <person name="Feldblyum T."/>
            <person name="Hsiao J."/>
            <person name="Zismann V."/>
            <person name="Iobst S."/>
            <person name="de Vazeille A.R."/>
            <person name="Buell C.R."/>
            <person name="Ying K."/>
            <person name="Li Y."/>
            <person name="Lu T."/>
            <person name="Huang Y."/>
            <person name="Zhao Q."/>
            <person name="Feng Q."/>
            <person name="Zhang L."/>
            <person name="Zhu J."/>
            <person name="Weng Q."/>
            <person name="Mu J."/>
            <person name="Lu Y."/>
            <person name="Fan D."/>
            <person name="Liu Y."/>
            <person name="Guan J."/>
            <person name="Zhang Y."/>
            <person name="Yu S."/>
            <person name="Liu X."/>
            <person name="Zhang Y."/>
            <person name="Hong G."/>
            <person name="Han B."/>
            <person name="Choisne N."/>
            <person name="Demange N."/>
            <person name="Orjeda G."/>
            <person name="Samain S."/>
            <person name="Cattolico L."/>
            <person name="Pelletier E."/>
            <person name="Couloux A."/>
            <person name="Segurens B."/>
            <person name="Wincker P."/>
            <person name="D'Hont A."/>
            <person name="Scarpelli C."/>
            <person name="Weissenbach J."/>
            <person name="Salanoubat M."/>
            <person name="Quetier F."/>
            <person name="Yu Y."/>
            <person name="Kim H.R."/>
            <person name="Rambo T."/>
            <person name="Currie J."/>
            <person name="Collura K."/>
            <person name="Luo M."/>
            <person name="Yang T."/>
            <person name="Ammiraju J.S.S."/>
            <person name="Engler F."/>
            <person name="Soderlund C."/>
            <person name="Wing R.A."/>
            <person name="Palmer L.E."/>
            <person name="de la Bastide M."/>
            <person name="Spiegel L."/>
            <person name="Nascimento L."/>
            <person name="Zutavern T."/>
            <person name="O'Shaughnessy A."/>
            <person name="Dike S."/>
            <person name="Dedhia N."/>
            <person name="Preston R."/>
            <person name="Balija V."/>
            <person name="McCombie W.R."/>
            <person name="Chow T."/>
            <person name="Chen H."/>
            <person name="Chung M."/>
            <person name="Chen C."/>
            <person name="Shaw J."/>
            <person name="Wu H."/>
            <person name="Hsiao K."/>
            <person name="Chao Y."/>
            <person name="Chu M."/>
            <person name="Cheng C."/>
            <person name="Hour A."/>
            <person name="Lee P."/>
            <person name="Lin S."/>
            <person name="Lin Y."/>
            <person name="Liou J."/>
            <person name="Liu S."/>
            <person name="Hsing Y."/>
            <person name="Raghuvanshi S."/>
            <person name="Mohanty A."/>
            <person name="Bharti A.K."/>
            <person name="Gaur A."/>
            <person name="Gupta V."/>
            <person name="Kumar D."/>
            <person name="Ravi V."/>
            <person name="Vij S."/>
            <person name="Kapur A."/>
            <person name="Khurana P."/>
            <person name="Khurana P."/>
            <person name="Khurana J.P."/>
            <person name="Tyagi A.K."/>
            <person name="Gaikwad K."/>
            <person name="Singh A."/>
            <person name="Dalal V."/>
            <person name="Srivastava S."/>
            <person name="Dixit A."/>
            <person name="Pal A.K."/>
            <person name="Ghazi I.A."/>
            <person name="Yadav M."/>
            <person name="Pandit A."/>
            <person name="Bhargava A."/>
            <person name="Sureshbabu K."/>
            <person name="Batra K."/>
            <person name="Sharma T.R."/>
            <person name="Mohapatra T."/>
            <person name="Singh N.K."/>
            <person name="Messing J."/>
            <person name="Nelson A.B."/>
            <person name="Fuks G."/>
            <person name="Kavchok S."/>
            <person name="Keizer G."/>
            <person name="Linton E."/>
            <person name="Llaca V."/>
            <person name="Song R."/>
            <person name="Tanyolac B."/>
            <person name="Young S."/>
            <person name="Ho-Il K."/>
            <person name="Hahn J.H."/>
            <person name="Sangsakoo G."/>
            <person name="Vanavichit A."/>
            <person name="de Mattos Luiz.A.T."/>
            <person name="Zimmer P.D."/>
            <person name="Malone G."/>
            <person name="Dellagostin O."/>
            <person name="de Oliveira A.C."/>
            <person name="Bevan M."/>
            <person name="Bancroft I."/>
            <person name="Minx P."/>
            <person name="Cordum H."/>
            <person name="Wilson R."/>
            <person name="Cheng Z."/>
            <person name="Jin W."/>
            <person name="Jiang J."/>
            <person name="Leong S.A."/>
            <person name="Iwama H."/>
            <person name="Gojobori T."/>
            <person name="Itoh T."/>
            <person name="Niimura Y."/>
            <person name="Fujii Y."/>
            <person name="Habara T."/>
            <person name="Sakai H."/>
            <person name="Sato Y."/>
            <person name="Wilson G."/>
            <person name="Kumar K."/>
            <person name="McCouch S."/>
            <person name="Juretic N."/>
            <person name="Hoen D."/>
            <person name="Wright S."/>
            <person name="Bruskiewich R."/>
            <person name="Bureau T."/>
            <person name="Miyao A."/>
            <person name="Hirochika H."/>
            <person name="Nishikawa T."/>
            <person name="Kadowaki K."/>
            <person name="Sugiura M."/>
            <person name="Burr B."/>
            <person name="Sasaki T."/>
        </authorList>
    </citation>
    <scope>NUCLEOTIDE SEQUENCE [LARGE SCALE GENOMIC DNA]</scope>
    <source>
        <strain evidence="4">cv. Nipponbare</strain>
    </source>
</reference>
<accession>Q6YZ91</accession>
<feature type="compositionally biased region" description="Acidic residues" evidence="1">
    <location>
        <begin position="41"/>
        <end position="54"/>
    </location>
</feature>
<name>Q6YZ91_ORYSJ</name>
<feature type="region of interest" description="Disordered" evidence="1">
    <location>
        <begin position="30"/>
        <end position="82"/>
    </location>
</feature>
<evidence type="ECO:0000256" key="1">
    <source>
        <dbReference type="SAM" id="MobiDB-lite"/>
    </source>
</evidence>
<dbReference type="AlphaFoldDB" id="Q6YZ91"/>
<gene>
    <name evidence="3" type="ORF">B1099H05.45</name>
    <name evidence="2" type="ORF">P0610E02.21</name>
</gene>
<dbReference type="EMBL" id="AP005531">
    <property type="protein sequence ID" value="BAD05786.1"/>
    <property type="molecule type" value="Genomic_DNA"/>
</dbReference>
<proteinExistence type="predicted"/>
<evidence type="ECO:0000313" key="4">
    <source>
        <dbReference type="Proteomes" id="UP000000763"/>
    </source>
</evidence>
<protein>
    <submittedName>
        <fullName evidence="3">Uncharacterized protein</fullName>
    </submittedName>
</protein>
<dbReference type="EMBL" id="AP005505">
    <property type="protein sequence ID" value="BAD05747.1"/>
    <property type="molecule type" value="Genomic_DNA"/>
</dbReference>
<reference evidence="4" key="4">
    <citation type="journal article" date="2008" name="Nucleic Acids Res.">
        <title>The rice annotation project database (RAP-DB): 2008 update.</title>
        <authorList>
            <consortium name="The rice annotation project (RAP)"/>
        </authorList>
    </citation>
    <scope>GENOME REANNOTATION</scope>
    <source>
        <strain evidence="4">cv. Nipponbare</strain>
    </source>
</reference>
<organism evidence="3 4">
    <name type="scientific">Oryza sativa subsp. japonica</name>
    <name type="common">Rice</name>
    <dbReference type="NCBI Taxonomy" id="39947"/>
    <lineage>
        <taxon>Eukaryota</taxon>
        <taxon>Viridiplantae</taxon>
        <taxon>Streptophyta</taxon>
        <taxon>Embryophyta</taxon>
        <taxon>Tracheophyta</taxon>
        <taxon>Spermatophyta</taxon>
        <taxon>Magnoliopsida</taxon>
        <taxon>Liliopsida</taxon>
        <taxon>Poales</taxon>
        <taxon>Poaceae</taxon>
        <taxon>BOP clade</taxon>
        <taxon>Oryzoideae</taxon>
        <taxon>Oryzeae</taxon>
        <taxon>Oryzinae</taxon>
        <taxon>Oryza</taxon>
        <taxon>Oryza sativa</taxon>
    </lineage>
</organism>
<reference evidence="2" key="2">
    <citation type="submission" date="2002-07" db="EMBL/GenBank/DDBJ databases">
        <title>Oryza sativa nipponbare(GA3) genomic DNA, chromosome 8, PAC clone:P0610E02.</title>
        <authorList>
            <person name="Sasaki T."/>
            <person name="Matsumoto T."/>
            <person name="Katayose Y."/>
        </authorList>
    </citation>
    <scope>NUCLEOTIDE SEQUENCE</scope>
</reference>
<sequence length="107" mass="11307">MRSSGAAARPSHGEGADCSGACQARTAAVRDATTTAAREGGEEEKEAAAVEEEKEAAALDEASPRRWQRRKSQGQDGNFGSHLCGSAAGLRLLRSRDCSYLRNSRAL</sequence>